<evidence type="ECO:0000313" key="3">
    <source>
        <dbReference type="Proteomes" id="UP000002772"/>
    </source>
</evidence>
<reference evidence="3" key="1">
    <citation type="journal article" date="2011" name="Stand. Genomic Sci.">
        <title>Non-contiguous finished genome sequence of the opportunistic oral pathogen Prevotella multisaccharivorax type strain (PPPA20).</title>
        <authorList>
            <person name="Pati A."/>
            <person name="Gronow S."/>
            <person name="Lu M."/>
            <person name="Lapidus A."/>
            <person name="Nolan M."/>
            <person name="Lucas S."/>
            <person name="Hammon N."/>
            <person name="Deshpande S."/>
            <person name="Cheng J.F."/>
            <person name="Tapia R."/>
            <person name="Han C."/>
            <person name="Goodwin L."/>
            <person name="Pitluck S."/>
            <person name="Liolios K."/>
            <person name="Pagani I."/>
            <person name="Mavromatis K."/>
            <person name="Mikhailova N."/>
            <person name="Huntemann M."/>
            <person name="Chen A."/>
            <person name="Palaniappan K."/>
            <person name="Land M."/>
            <person name="Hauser L."/>
            <person name="Detter J.C."/>
            <person name="Brambilla E.M."/>
            <person name="Rohde M."/>
            <person name="Goker M."/>
            <person name="Woyke T."/>
            <person name="Bristow J."/>
            <person name="Eisen J.A."/>
            <person name="Markowitz V."/>
            <person name="Hugenholtz P."/>
            <person name="Kyrpides N.C."/>
            <person name="Klenk H.P."/>
            <person name="Ivanova N."/>
        </authorList>
    </citation>
    <scope>NUCLEOTIDE SEQUENCE [LARGE SCALE GENOMIC DNA]</scope>
    <source>
        <strain evidence="3">DSM 17128</strain>
    </source>
</reference>
<accession>F8N9D4</accession>
<protein>
    <submittedName>
        <fullName evidence="2">Uncharacterized protein</fullName>
    </submittedName>
</protein>
<name>F8N9D4_9BACT</name>
<evidence type="ECO:0000313" key="2">
    <source>
        <dbReference type="EMBL" id="EGN57743.1"/>
    </source>
</evidence>
<dbReference type="Proteomes" id="UP000002772">
    <property type="component" value="Unassembled WGS sequence"/>
</dbReference>
<feature type="transmembrane region" description="Helical" evidence="1">
    <location>
        <begin position="9"/>
        <end position="27"/>
    </location>
</feature>
<evidence type="ECO:0000256" key="1">
    <source>
        <dbReference type="SAM" id="Phobius"/>
    </source>
</evidence>
<dbReference type="EMBL" id="GL945017">
    <property type="protein sequence ID" value="EGN57743.1"/>
    <property type="molecule type" value="Genomic_DNA"/>
</dbReference>
<keyword evidence="3" id="KW-1185">Reference proteome</keyword>
<dbReference type="HOGENOM" id="CLU_3366520_0_0_10"/>
<sequence length="35" mass="4273">MSKFIEHPFIFFMLLSYFFAGKYYTLIVNLHPNDK</sequence>
<gene>
    <name evidence="2" type="ORF">Premu_2362</name>
</gene>
<keyword evidence="1" id="KW-0472">Membrane</keyword>
<proteinExistence type="predicted"/>
<organism evidence="2 3">
    <name type="scientific">Hallella multisaccharivorax DSM 17128</name>
    <dbReference type="NCBI Taxonomy" id="688246"/>
    <lineage>
        <taxon>Bacteria</taxon>
        <taxon>Pseudomonadati</taxon>
        <taxon>Bacteroidota</taxon>
        <taxon>Bacteroidia</taxon>
        <taxon>Bacteroidales</taxon>
        <taxon>Prevotellaceae</taxon>
        <taxon>Hallella</taxon>
    </lineage>
</organism>
<keyword evidence="1" id="KW-0812">Transmembrane</keyword>
<dbReference type="STRING" id="688246.Premu_2362"/>
<keyword evidence="1" id="KW-1133">Transmembrane helix</keyword>
<dbReference type="AlphaFoldDB" id="F8N9D4"/>